<reference evidence="2" key="1">
    <citation type="submission" date="2022-07" db="EMBL/GenBank/DDBJ databases">
        <title>Genome Sequence of Xylaria arbuscula.</title>
        <authorList>
            <person name="Buettner E."/>
        </authorList>
    </citation>
    <scope>NUCLEOTIDE SEQUENCE</scope>
    <source>
        <strain evidence="2">VT107</strain>
    </source>
</reference>
<dbReference type="Gene3D" id="1.10.150.240">
    <property type="entry name" value="Putative phosphatase, domain 2"/>
    <property type="match status" value="1"/>
</dbReference>
<evidence type="ECO:0008006" key="4">
    <source>
        <dbReference type="Google" id="ProtNLM"/>
    </source>
</evidence>
<dbReference type="SUPFAM" id="SSF56784">
    <property type="entry name" value="HAD-like"/>
    <property type="match status" value="1"/>
</dbReference>
<dbReference type="Pfam" id="PF00702">
    <property type="entry name" value="Hydrolase"/>
    <property type="match status" value="1"/>
</dbReference>
<keyword evidence="3" id="KW-1185">Reference proteome</keyword>
<dbReference type="Proteomes" id="UP001148614">
    <property type="component" value="Unassembled WGS sequence"/>
</dbReference>
<dbReference type="InterPro" id="IPR051540">
    <property type="entry name" value="S-2-haloacid_dehalogenase"/>
</dbReference>
<proteinExistence type="predicted"/>
<name>A0A9W8N4H9_9PEZI</name>
<dbReference type="AlphaFoldDB" id="A0A9W8N4H9"/>
<organism evidence="2 3">
    <name type="scientific">Xylaria arbuscula</name>
    <dbReference type="NCBI Taxonomy" id="114810"/>
    <lineage>
        <taxon>Eukaryota</taxon>
        <taxon>Fungi</taxon>
        <taxon>Dikarya</taxon>
        <taxon>Ascomycota</taxon>
        <taxon>Pezizomycotina</taxon>
        <taxon>Sordariomycetes</taxon>
        <taxon>Xylariomycetidae</taxon>
        <taxon>Xylariales</taxon>
        <taxon>Xylariaceae</taxon>
        <taxon>Xylaria</taxon>
    </lineage>
</organism>
<dbReference type="InterPro" id="IPR023214">
    <property type="entry name" value="HAD_sf"/>
</dbReference>
<dbReference type="InterPro" id="IPR036412">
    <property type="entry name" value="HAD-like_sf"/>
</dbReference>
<sequence length="214" mass="23133">MASSKKVIAFDLYGTLLSTESIADELAKIYGGDKAQSLATYKTFSEITRNALTHAVAEHGMTLIASDADKLMTAYDALHCFPEIPDAMKLLQENKEAVHAYIFSNGTDDMIGSSVRTSPELSPYADLFKSLITVDGLKCFKPDPRTYAHLVEQSGKRGKPGDVWVVSANPFDVVGAKASGLKTAFIDRQGQGWLDRLDLVNVPTLIASGVDEAT</sequence>
<dbReference type="PANTHER" id="PTHR43316:SF3">
    <property type="entry name" value="HALOACID DEHALOGENASE, TYPE II (AFU_ORTHOLOGUE AFUA_2G07750)-RELATED"/>
    <property type="match status" value="1"/>
</dbReference>
<protein>
    <recommendedName>
        <fullName evidence="4">Haloacid dehalogenase</fullName>
    </recommendedName>
</protein>
<evidence type="ECO:0000256" key="1">
    <source>
        <dbReference type="ARBA" id="ARBA00022801"/>
    </source>
</evidence>
<keyword evidence="1" id="KW-0378">Hydrolase</keyword>
<dbReference type="GO" id="GO:0016791">
    <property type="term" value="F:phosphatase activity"/>
    <property type="evidence" value="ECO:0007669"/>
    <property type="project" value="UniProtKB-ARBA"/>
</dbReference>
<dbReference type="SFLD" id="SFLDG01129">
    <property type="entry name" value="C1.5:_HAD__Beta-PGM__Phosphata"/>
    <property type="match status" value="1"/>
</dbReference>
<dbReference type="PANTHER" id="PTHR43316">
    <property type="entry name" value="HYDROLASE, HALOACID DELAHOGENASE-RELATED"/>
    <property type="match status" value="1"/>
</dbReference>
<dbReference type="SFLD" id="SFLDS00003">
    <property type="entry name" value="Haloacid_Dehalogenase"/>
    <property type="match status" value="1"/>
</dbReference>
<evidence type="ECO:0000313" key="2">
    <source>
        <dbReference type="EMBL" id="KAJ3554040.1"/>
    </source>
</evidence>
<gene>
    <name evidence="2" type="ORF">NPX13_g10725</name>
</gene>
<evidence type="ECO:0000313" key="3">
    <source>
        <dbReference type="Proteomes" id="UP001148614"/>
    </source>
</evidence>
<dbReference type="InterPro" id="IPR023198">
    <property type="entry name" value="PGP-like_dom2"/>
</dbReference>
<accession>A0A9W8N4H9</accession>
<dbReference type="Gene3D" id="3.40.50.1000">
    <property type="entry name" value="HAD superfamily/HAD-like"/>
    <property type="match status" value="1"/>
</dbReference>
<dbReference type="VEuPathDB" id="FungiDB:F4678DRAFT_463768"/>
<dbReference type="PRINTS" id="PR00413">
    <property type="entry name" value="HADHALOGNASE"/>
</dbReference>
<dbReference type="NCBIfam" id="TIGR01493">
    <property type="entry name" value="HAD-SF-IA-v2"/>
    <property type="match status" value="1"/>
</dbReference>
<comment type="caution">
    <text evidence="2">The sequence shown here is derived from an EMBL/GenBank/DDBJ whole genome shotgun (WGS) entry which is preliminary data.</text>
</comment>
<dbReference type="InterPro" id="IPR006439">
    <property type="entry name" value="HAD-SF_hydro_IA"/>
</dbReference>
<dbReference type="EMBL" id="JANPWZ010003151">
    <property type="protein sequence ID" value="KAJ3554040.1"/>
    <property type="molecule type" value="Genomic_DNA"/>
</dbReference>